<proteinExistence type="predicted"/>
<dbReference type="EMBL" id="JAPFQP010000001">
    <property type="protein sequence ID" value="MCX2718955.1"/>
    <property type="molecule type" value="Genomic_DNA"/>
</dbReference>
<keyword evidence="3" id="KW-1185">Reference proteome</keyword>
<evidence type="ECO:0000313" key="3">
    <source>
        <dbReference type="Proteomes" id="UP001207116"/>
    </source>
</evidence>
<dbReference type="Proteomes" id="UP001207116">
    <property type="component" value="Unassembled WGS sequence"/>
</dbReference>
<keyword evidence="1" id="KW-0812">Transmembrane</keyword>
<accession>A0AAE3MJP3</accession>
<dbReference type="AlphaFoldDB" id="A0AAE3MJP3"/>
<comment type="caution">
    <text evidence="2">The sequence shown here is derived from an EMBL/GenBank/DDBJ whole genome shotgun (WGS) entry which is preliminary data.</text>
</comment>
<protein>
    <submittedName>
        <fullName evidence="2">Uncharacterized protein</fullName>
    </submittedName>
</protein>
<name>A0AAE3MJP3_9FLAO</name>
<gene>
    <name evidence="2" type="ORF">OO016_05015</name>
</gene>
<sequence>MRTSAMFWVGLTTILLIMVTIMVTMNFPFNWVFYTTVIGQILIVYMVYRVLTDNYTTEKTFDDFYEDAPIRGE</sequence>
<keyword evidence="1" id="KW-0472">Membrane</keyword>
<keyword evidence="1" id="KW-1133">Transmembrane helix</keyword>
<evidence type="ECO:0000256" key="1">
    <source>
        <dbReference type="SAM" id="Phobius"/>
    </source>
</evidence>
<dbReference type="RefSeq" id="WP_266011348.1">
    <property type="nucleotide sequence ID" value="NZ_JAPFQP010000001.1"/>
</dbReference>
<reference evidence="2" key="1">
    <citation type="submission" date="2022-11" db="EMBL/GenBank/DDBJ databases">
        <title>The characterization of three novel Bacteroidetes species and genomic analysis of their roles in tidal elemental geochemical cycles.</title>
        <authorList>
            <person name="Ma K.-J."/>
        </authorList>
    </citation>
    <scope>NUCLEOTIDE SEQUENCE</scope>
    <source>
        <strain evidence="2">M415</strain>
    </source>
</reference>
<feature type="transmembrane region" description="Helical" evidence="1">
    <location>
        <begin position="31"/>
        <end position="51"/>
    </location>
</feature>
<evidence type="ECO:0000313" key="2">
    <source>
        <dbReference type="EMBL" id="MCX2718955.1"/>
    </source>
</evidence>
<organism evidence="2 3">
    <name type="scientific">Lentiprolixibacter aurantiacus</name>
    <dbReference type="NCBI Taxonomy" id="2993939"/>
    <lineage>
        <taxon>Bacteria</taxon>
        <taxon>Pseudomonadati</taxon>
        <taxon>Bacteroidota</taxon>
        <taxon>Flavobacteriia</taxon>
        <taxon>Flavobacteriales</taxon>
        <taxon>Flavobacteriaceae</taxon>
        <taxon>Lentiprolixibacter</taxon>
    </lineage>
</organism>
<feature type="transmembrane region" description="Helical" evidence="1">
    <location>
        <begin position="7"/>
        <end position="25"/>
    </location>
</feature>